<reference evidence="3 4" key="1">
    <citation type="submission" date="2014-04" db="EMBL/GenBank/DDBJ databases">
        <authorList>
            <consortium name="DOE Joint Genome Institute"/>
            <person name="Kuo A."/>
            <person name="Girlanda M."/>
            <person name="Perotto S."/>
            <person name="Kohler A."/>
            <person name="Nagy L.G."/>
            <person name="Floudas D."/>
            <person name="Copeland A."/>
            <person name="Barry K.W."/>
            <person name="Cichocki N."/>
            <person name="Veneault-Fourrey C."/>
            <person name="LaButti K."/>
            <person name="Lindquist E.A."/>
            <person name="Lipzen A."/>
            <person name="Lundell T."/>
            <person name="Morin E."/>
            <person name="Murat C."/>
            <person name="Sun H."/>
            <person name="Tunlid A."/>
            <person name="Henrissat B."/>
            <person name="Grigoriev I.V."/>
            <person name="Hibbett D.S."/>
            <person name="Martin F."/>
            <person name="Nordberg H.P."/>
            <person name="Cantor M.N."/>
            <person name="Hua S.X."/>
        </authorList>
    </citation>
    <scope>NUCLEOTIDE SEQUENCE [LARGE SCALE GENOMIC DNA]</scope>
    <source>
        <strain evidence="3 4">MUT 4182</strain>
    </source>
</reference>
<keyword evidence="1" id="KW-0210">Decarboxylase</keyword>
<dbReference type="EMBL" id="KN823221">
    <property type="protein sequence ID" value="KIO19439.1"/>
    <property type="molecule type" value="Genomic_DNA"/>
</dbReference>
<dbReference type="OrthoDB" id="5973539at2759"/>
<dbReference type="GO" id="GO:0008654">
    <property type="term" value="P:phospholipid biosynthetic process"/>
    <property type="evidence" value="ECO:0007669"/>
    <property type="project" value="InterPro"/>
</dbReference>
<evidence type="ECO:0000313" key="4">
    <source>
        <dbReference type="Proteomes" id="UP000054248"/>
    </source>
</evidence>
<dbReference type="Pfam" id="PF02666">
    <property type="entry name" value="PS_Dcarbxylase"/>
    <property type="match status" value="1"/>
</dbReference>
<evidence type="ECO:0000256" key="1">
    <source>
        <dbReference type="ARBA" id="ARBA00022793"/>
    </source>
</evidence>
<accession>A0A0C3Q7E6</accession>
<dbReference type="HOGENOM" id="CLU_2851378_0_0_1"/>
<dbReference type="STRING" id="1051891.A0A0C3Q7E6"/>
<evidence type="ECO:0000256" key="2">
    <source>
        <dbReference type="ARBA" id="ARBA00023239"/>
    </source>
</evidence>
<reference evidence="4" key="2">
    <citation type="submission" date="2015-01" db="EMBL/GenBank/DDBJ databases">
        <title>Evolutionary Origins and Diversification of the Mycorrhizal Mutualists.</title>
        <authorList>
            <consortium name="DOE Joint Genome Institute"/>
            <consortium name="Mycorrhizal Genomics Consortium"/>
            <person name="Kohler A."/>
            <person name="Kuo A."/>
            <person name="Nagy L.G."/>
            <person name="Floudas D."/>
            <person name="Copeland A."/>
            <person name="Barry K.W."/>
            <person name="Cichocki N."/>
            <person name="Veneault-Fourrey C."/>
            <person name="LaButti K."/>
            <person name="Lindquist E.A."/>
            <person name="Lipzen A."/>
            <person name="Lundell T."/>
            <person name="Morin E."/>
            <person name="Murat C."/>
            <person name="Riley R."/>
            <person name="Ohm R."/>
            <person name="Sun H."/>
            <person name="Tunlid A."/>
            <person name="Henrissat B."/>
            <person name="Grigoriev I.V."/>
            <person name="Hibbett D.S."/>
            <person name="Martin F."/>
        </authorList>
    </citation>
    <scope>NUCLEOTIDE SEQUENCE [LARGE SCALE GENOMIC DNA]</scope>
    <source>
        <strain evidence="4">MUT 4182</strain>
    </source>
</reference>
<dbReference type="AlphaFoldDB" id="A0A0C3Q7E6"/>
<name>A0A0C3Q7E6_9AGAM</name>
<dbReference type="GO" id="GO:0004609">
    <property type="term" value="F:phosphatidylserine decarboxylase activity"/>
    <property type="evidence" value="ECO:0007669"/>
    <property type="project" value="InterPro"/>
</dbReference>
<protein>
    <submittedName>
        <fullName evidence="3">Uncharacterized protein</fullName>
    </submittedName>
</protein>
<dbReference type="InterPro" id="IPR003817">
    <property type="entry name" value="PS_Dcarbxylase"/>
</dbReference>
<gene>
    <name evidence="3" type="ORF">M407DRAFT_246158</name>
</gene>
<proteinExistence type="predicted"/>
<dbReference type="Proteomes" id="UP000054248">
    <property type="component" value="Unassembled WGS sequence"/>
</dbReference>
<keyword evidence="4" id="KW-1185">Reference proteome</keyword>
<organism evidence="3 4">
    <name type="scientific">Tulasnella calospora MUT 4182</name>
    <dbReference type="NCBI Taxonomy" id="1051891"/>
    <lineage>
        <taxon>Eukaryota</taxon>
        <taxon>Fungi</taxon>
        <taxon>Dikarya</taxon>
        <taxon>Basidiomycota</taxon>
        <taxon>Agaricomycotina</taxon>
        <taxon>Agaricomycetes</taxon>
        <taxon>Cantharellales</taxon>
        <taxon>Tulasnellaceae</taxon>
        <taxon>Tulasnella</taxon>
    </lineage>
</organism>
<keyword evidence="2" id="KW-0456">Lyase</keyword>
<evidence type="ECO:0000313" key="3">
    <source>
        <dbReference type="EMBL" id="KIO19439.1"/>
    </source>
</evidence>
<sequence>MKGEDLGFFQYGGSTVILVAPEGIVEWDEDLVANSSGLSGVKGVEDGKPLETLVRVGERIGRVIG</sequence>